<evidence type="ECO:0000313" key="1">
    <source>
        <dbReference type="EMBL" id="TVY73419.1"/>
    </source>
</evidence>
<proteinExistence type="predicted"/>
<protein>
    <submittedName>
        <fullName evidence="1">Uncharacterized protein</fullName>
    </submittedName>
</protein>
<name>A0A8T9C0R8_9HELO</name>
<dbReference type="AlphaFoldDB" id="A0A8T9C0R8"/>
<dbReference type="EMBL" id="QGMK01001083">
    <property type="protein sequence ID" value="TVY73419.1"/>
    <property type="molecule type" value="Genomic_DNA"/>
</dbReference>
<accession>A0A8T9C0R8</accession>
<evidence type="ECO:0000313" key="2">
    <source>
        <dbReference type="Proteomes" id="UP000469558"/>
    </source>
</evidence>
<reference evidence="1 2" key="1">
    <citation type="submission" date="2018-05" db="EMBL/GenBank/DDBJ databases">
        <title>Genome sequencing and assembly of the regulated plant pathogen Lachnellula willkommii and related sister species for the development of diagnostic species identification markers.</title>
        <authorList>
            <person name="Giroux E."/>
            <person name="Bilodeau G."/>
        </authorList>
    </citation>
    <scope>NUCLEOTIDE SEQUENCE [LARGE SCALE GENOMIC DNA]</scope>
    <source>
        <strain evidence="1 2">CBS 268.59</strain>
    </source>
</reference>
<keyword evidence="2" id="KW-1185">Reference proteome</keyword>
<dbReference type="Proteomes" id="UP000469558">
    <property type="component" value="Unassembled WGS sequence"/>
</dbReference>
<organism evidence="1 2">
    <name type="scientific">Lachnellula suecica</name>
    <dbReference type="NCBI Taxonomy" id="602035"/>
    <lineage>
        <taxon>Eukaryota</taxon>
        <taxon>Fungi</taxon>
        <taxon>Dikarya</taxon>
        <taxon>Ascomycota</taxon>
        <taxon>Pezizomycotina</taxon>
        <taxon>Leotiomycetes</taxon>
        <taxon>Helotiales</taxon>
        <taxon>Lachnaceae</taxon>
        <taxon>Lachnellula</taxon>
    </lineage>
</organism>
<comment type="caution">
    <text evidence="1">The sequence shown here is derived from an EMBL/GenBank/DDBJ whole genome shotgun (WGS) entry which is preliminary data.</text>
</comment>
<sequence>MIDVSDGRPSEVVDGDKKAHRGYLPEDDWTVLERVHSPEQLLKKSAVTLRDKLGDYLQSSCTADFADAAVQKTIHSAPN</sequence>
<gene>
    <name evidence="1" type="ORF">LSUE1_G005039</name>
</gene>